<organism evidence="2 3">
    <name type="scientific">Candidatus Criblamydia sequanensis CRIB-18</name>
    <dbReference type="NCBI Taxonomy" id="1437425"/>
    <lineage>
        <taxon>Bacteria</taxon>
        <taxon>Pseudomonadati</taxon>
        <taxon>Chlamydiota</taxon>
        <taxon>Chlamydiia</taxon>
        <taxon>Parachlamydiales</taxon>
        <taxon>Candidatus Criblamydiaceae</taxon>
        <taxon>Candidatus Criblamydia</taxon>
    </lineage>
</organism>
<accession>A0A090D0R7</accession>
<name>A0A090D0R7_9BACT</name>
<sequence>MYDKKTFTMKNPLFLVLFFLTAHFSLEATPSSLFWTVCTTDVYETGIGHTDVDNYFTVFNRRGEGSYFAPDVGLELGLFTISDLSMEAGFDYYGGSDDPLTLNAKIGVKENILFQNAPSASVGIFNVGTRTRTKDRTNQNIVDWIIGKTLPDWIGGGRLFLGAFSGSRAMGKNRQGFMIGYSRSFCEALYCGKTPYFKWQLNCDYASGKNSIGGGSLGIYYFFTPLISIAWGPVFFNDTHFNGKWKWSVQIDISFEVFKP</sequence>
<keyword evidence="3" id="KW-1185">Reference proteome</keyword>
<feature type="signal peptide" evidence="1">
    <location>
        <begin position="1"/>
        <end position="28"/>
    </location>
</feature>
<dbReference type="EMBL" id="CCEJ010000001">
    <property type="protein sequence ID" value="CDR33168.1"/>
    <property type="molecule type" value="Genomic_DNA"/>
</dbReference>
<evidence type="ECO:0000256" key="1">
    <source>
        <dbReference type="SAM" id="SignalP"/>
    </source>
</evidence>
<gene>
    <name evidence="2" type="ORF">CSEC_0329</name>
</gene>
<reference evidence="2" key="1">
    <citation type="submission" date="2013-12" db="EMBL/GenBank/DDBJ databases">
        <authorList>
            <person name="Linke B."/>
        </authorList>
    </citation>
    <scope>NUCLEOTIDE SEQUENCE [LARGE SCALE GENOMIC DNA]</scope>
    <source>
        <strain evidence="2">CRIB-18</strain>
    </source>
</reference>
<reference evidence="2" key="2">
    <citation type="submission" date="2014-09" db="EMBL/GenBank/DDBJ databases">
        <title>Criblamydia sequanensis harbors a mega-plasmid encoding arsenite resistance.</title>
        <authorList>
            <person name="Bertelli C."/>
            <person name="Goesmann A."/>
            <person name="Greub G."/>
        </authorList>
    </citation>
    <scope>NUCLEOTIDE SEQUENCE [LARGE SCALE GENOMIC DNA]</scope>
    <source>
        <strain evidence="2">CRIB-18</strain>
    </source>
</reference>
<comment type="caution">
    <text evidence="2">The sequence shown here is derived from an EMBL/GenBank/DDBJ whole genome shotgun (WGS) entry which is preliminary data.</text>
</comment>
<evidence type="ECO:0000313" key="3">
    <source>
        <dbReference type="Proteomes" id="UP000031552"/>
    </source>
</evidence>
<dbReference type="eggNOG" id="ENOG503397H">
    <property type="taxonomic scope" value="Bacteria"/>
</dbReference>
<evidence type="ECO:0000313" key="2">
    <source>
        <dbReference type="EMBL" id="CDR33168.1"/>
    </source>
</evidence>
<feature type="chain" id="PRO_5001853840" evidence="1">
    <location>
        <begin position="29"/>
        <end position="260"/>
    </location>
</feature>
<proteinExistence type="predicted"/>
<keyword evidence="1" id="KW-0732">Signal</keyword>
<protein>
    <submittedName>
        <fullName evidence="2">Membrane protein</fullName>
    </submittedName>
</protein>
<dbReference type="AlphaFoldDB" id="A0A090D0R7"/>
<dbReference type="Proteomes" id="UP000031552">
    <property type="component" value="Unassembled WGS sequence"/>
</dbReference>